<dbReference type="Pfam" id="PF00126">
    <property type="entry name" value="HTH_1"/>
    <property type="match status" value="1"/>
</dbReference>
<evidence type="ECO:0000313" key="6">
    <source>
        <dbReference type="EMBL" id="MBB4947816.1"/>
    </source>
</evidence>
<evidence type="ECO:0000256" key="4">
    <source>
        <dbReference type="ARBA" id="ARBA00023163"/>
    </source>
</evidence>
<dbReference type="Gene3D" id="1.10.10.10">
    <property type="entry name" value="Winged helix-like DNA-binding domain superfamily/Winged helix DNA-binding domain"/>
    <property type="match status" value="1"/>
</dbReference>
<feature type="domain" description="HTH lysR-type" evidence="5">
    <location>
        <begin position="806"/>
        <end position="863"/>
    </location>
</feature>
<evidence type="ECO:0000256" key="2">
    <source>
        <dbReference type="ARBA" id="ARBA00023015"/>
    </source>
</evidence>
<dbReference type="Proteomes" id="UP000573327">
    <property type="component" value="Unassembled WGS sequence"/>
</dbReference>
<evidence type="ECO:0000313" key="7">
    <source>
        <dbReference type="Proteomes" id="UP000573327"/>
    </source>
</evidence>
<dbReference type="InterPro" id="IPR009492">
    <property type="entry name" value="TniQ"/>
</dbReference>
<dbReference type="InterPro" id="IPR036388">
    <property type="entry name" value="WH-like_DNA-bd_sf"/>
</dbReference>
<dbReference type="GO" id="GO:0003677">
    <property type="term" value="F:DNA binding"/>
    <property type="evidence" value="ECO:0007669"/>
    <property type="project" value="UniProtKB-KW"/>
</dbReference>
<dbReference type="SUPFAM" id="SSF46785">
    <property type="entry name" value="Winged helix' DNA-binding domain"/>
    <property type="match status" value="1"/>
</dbReference>
<dbReference type="EMBL" id="JACHJR010000001">
    <property type="protein sequence ID" value="MBB4947816.1"/>
    <property type="molecule type" value="Genomic_DNA"/>
</dbReference>
<comment type="caution">
    <text evidence="6">The sequence shown here is derived from an EMBL/GenBank/DDBJ whole genome shotgun (WGS) entry which is preliminary data.</text>
</comment>
<dbReference type="Pfam" id="PF06527">
    <property type="entry name" value="TniQ"/>
    <property type="match status" value="1"/>
</dbReference>
<dbReference type="PROSITE" id="PS50931">
    <property type="entry name" value="HTH_LYSR"/>
    <property type="match status" value="1"/>
</dbReference>
<dbReference type="PRINTS" id="PR00039">
    <property type="entry name" value="HTHLYSR"/>
</dbReference>
<dbReference type="RefSeq" id="WP_184916378.1">
    <property type="nucleotide sequence ID" value="NZ_JACHJR010000001.1"/>
</dbReference>
<evidence type="ECO:0000259" key="5">
    <source>
        <dbReference type="PROSITE" id="PS50931"/>
    </source>
</evidence>
<dbReference type="GO" id="GO:0003700">
    <property type="term" value="F:DNA-binding transcription factor activity"/>
    <property type="evidence" value="ECO:0007669"/>
    <property type="project" value="InterPro"/>
</dbReference>
<comment type="similarity">
    <text evidence="1">Belongs to the LysR transcriptional regulatory family.</text>
</comment>
<keyword evidence="2" id="KW-0805">Transcription regulation</keyword>
<evidence type="ECO:0000256" key="1">
    <source>
        <dbReference type="ARBA" id="ARBA00009437"/>
    </source>
</evidence>
<keyword evidence="4" id="KW-0804">Transcription</keyword>
<keyword evidence="3" id="KW-0238">DNA-binding</keyword>
<protein>
    <recommendedName>
        <fullName evidence="5">HTH lysR-type domain-containing protein</fullName>
    </recommendedName>
</protein>
<reference evidence="6 7" key="1">
    <citation type="submission" date="2020-08" db="EMBL/GenBank/DDBJ databases">
        <title>Sequencing the genomes of 1000 actinobacteria strains.</title>
        <authorList>
            <person name="Klenk H.-P."/>
        </authorList>
    </citation>
    <scope>NUCLEOTIDE SEQUENCE [LARGE SCALE GENOMIC DNA]</scope>
    <source>
        <strain evidence="6 7">DSM 44786</strain>
    </source>
</reference>
<dbReference type="GO" id="GO:0032993">
    <property type="term" value="C:protein-DNA complex"/>
    <property type="evidence" value="ECO:0007669"/>
    <property type="project" value="TreeGrafter"/>
</dbReference>
<dbReference type="AlphaFoldDB" id="A0A7W7SEB6"/>
<evidence type="ECO:0000256" key="3">
    <source>
        <dbReference type="ARBA" id="ARBA00023125"/>
    </source>
</evidence>
<organism evidence="6 7">
    <name type="scientific">Kitasatospora gansuensis</name>
    <dbReference type="NCBI Taxonomy" id="258050"/>
    <lineage>
        <taxon>Bacteria</taxon>
        <taxon>Bacillati</taxon>
        <taxon>Actinomycetota</taxon>
        <taxon>Actinomycetes</taxon>
        <taxon>Kitasatosporales</taxon>
        <taxon>Streptomycetaceae</taxon>
        <taxon>Kitasatospora</taxon>
    </lineage>
</organism>
<accession>A0A7W7SEB6</accession>
<keyword evidence="7" id="KW-1185">Reference proteome</keyword>
<proteinExistence type="inferred from homology"/>
<dbReference type="PANTHER" id="PTHR30346">
    <property type="entry name" value="TRANSCRIPTIONAL DUAL REGULATOR HCAR-RELATED"/>
    <property type="match status" value="1"/>
</dbReference>
<dbReference type="InterPro" id="IPR036390">
    <property type="entry name" value="WH_DNA-bd_sf"/>
</dbReference>
<name>A0A7W7SEB6_9ACTN</name>
<dbReference type="PANTHER" id="PTHR30346:SF28">
    <property type="entry name" value="HTH-TYPE TRANSCRIPTIONAL REGULATOR CYNR"/>
    <property type="match status" value="1"/>
</dbReference>
<dbReference type="InterPro" id="IPR000847">
    <property type="entry name" value="LysR_HTH_N"/>
</dbReference>
<gene>
    <name evidence="6" type="ORF">F4556_003351</name>
</gene>
<sequence length="898" mass="98521">MRPPARTLPIRFPPLPGEALDSWLEAAARRMDTTLGDVLLHFGFPVRQRAGNQYHGIPADWTIFLDERLTAAVAHATGISSQAITALTLAHYDGRALRTSAGGRFVSRHVLWGRGRGSRFCPDCLASADGRWQLSWRLGFSFACTRHRRLLADCCPDCGRVPRQRPCSGRSVPRPELCGNPPVRPGGPVTVGCGSDLRRVPTLLLPPGHPVLTAQDRVMAAIDTMTASFGPYAATPQPTAAVLADIRALGIRFLADLPAEALGQWLPEDITTAYLSQGPAAAGQAGDRPGFMAPPRAADTAVAITGALNILQRPGIRPAGEALRGLLEAVRDELTQISVTSIDDWGQGISPVLQSVHLAALAPSLRPSEHLRYRTATQSPRRPTRTALAIEQRSRKIPTLFWPAWTVRLAPAEGIHARTLGPVLAALLLIPDGRVSLDQAAVLAGDVTDGIEISRLLQELDDLPHWPDIVTALTRLTDHLDADNTPIDYGRRRILDYTGLLPHDRWLEICLRTGTPPGAGRRERIARSQLFRRLSGLPAESFPDELGGLDCAEFRATSVRFTALQTPELAHALQQEALGFLASHDIHDEPVTWQPPTALLAGLSLPGPDPAHIDLPRLHQLVRERQHPVQHAAQVLGTTVEAIRQLLDEHPAPPPPMTKNTARATGHIRLQARRELPKETFTRLYLSEHRSLKQIATLTGFSRSVLTGLAREYGIPLRNGPQDYKRCGDVERDWLFEQYVHHRRTLPDLAREKGMSTANMARWARSHEIPLRPRGGGSHDAALRVPDATAKLPPILRLALTSPYAWQRLDRFLAAVSYPTMSEAAAALGINQSALVTQISRLERDLGHPLFERAERGRPMRLTPVGEEVATAARRLRRRVPIPRNESCRTGKAQSAHA</sequence>